<evidence type="ECO:0000313" key="8">
    <source>
        <dbReference type="Ensembl" id="ENSEBUP00000010472.1"/>
    </source>
</evidence>
<proteinExistence type="inferred from homology"/>
<dbReference type="InterPro" id="IPR008501">
    <property type="entry name" value="THOC7/Mft1"/>
</dbReference>
<dbReference type="GO" id="GO:0006406">
    <property type="term" value="P:mRNA export from nucleus"/>
    <property type="evidence" value="ECO:0007669"/>
    <property type="project" value="TreeGrafter"/>
</dbReference>
<evidence type="ECO:0000256" key="2">
    <source>
        <dbReference type="ARBA" id="ARBA00006482"/>
    </source>
</evidence>
<sequence length="209" mass="24149">MALSSGVDDEIIRKRLLIDGDGGGDDRRINTLFKSCIKWCHSDSSAEESAGQLQRMLVALAQCEFAMGKTVLGFNMNQCEMKMYEENQQKIEESINAAHEKMGRSKQEIQQAKRIRKNRQEYDALAKVIETHPDRSKTLRQLEDLQKELEHLSRVKESFESKLEMRRKQFHALLSCIHELQHMLDYDEKASEKDGEEISSMEISPQAMQ</sequence>
<dbReference type="Pfam" id="PF05615">
    <property type="entry name" value="THOC7"/>
    <property type="match status" value="1"/>
</dbReference>
<reference evidence="8" key="2">
    <citation type="submission" date="2025-09" db="UniProtKB">
        <authorList>
            <consortium name="Ensembl"/>
        </authorList>
    </citation>
    <scope>IDENTIFICATION</scope>
</reference>
<reference evidence="8" key="1">
    <citation type="submission" date="2025-08" db="UniProtKB">
        <authorList>
            <consortium name="Ensembl"/>
        </authorList>
    </citation>
    <scope>IDENTIFICATION</scope>
</reference>
<dbReference type="GeneTree" id="ENSGT00390000002873"/>
<organism evidence="8 9">
    <name type="scientific">Eptatretus burgeri</name>
    <name type="common">Inshore hagfish</name>
    <dbReference type="NCBI Taxonomy" id="7764"/>
    <lineage>
        <taxon>Eukaryota</taxon>
        <taxon>Metazoa</taxon>
        <taxon>Chordata</taxon>
        <taxon>Craniata</taxon>
        <taxon>Vertebrata</taxon>
        <taxon>Cyclostomata</taxon>
        <taxon>Myxini</taxon>
        <taxon>Myxiniformes</taxon>
        <taxon>Myxinidae</taxon>
        <taxon>Eptatretinae</taxon>
        <taxon>Eptatretus</taxon>
    </lineage>
</organism>
<feature type="region of interest" description="Disordered" evidence="7">
    <location>
        <begin position="188"/>
        <end position="209"/>
    </location>
</feature>
<evidence type="ECO:0000256" key="7">
    <source>
        <dbReference type="SAM" id="MobiDB-lite"/>
    </source>
</evidence>
<dbReference type="GO" id="GO:0006397">
    <property type="term" value="P:mRNA processing"/>
    <property type="evidence" value="ECO:0007669"/>
    <property type="project" value="InterPro"/>
</dbReference>
<dbReference type="OMA" id="WANSKND"/>
<dbReference type="Ensembl" id="ENSEBUT00000011021.1">
    <property type="protein sequence ID" value="ENSEBUP00000010472.1"/>
    <property type="gene ID" value="ENSEBUG00000006746.1"/>
</dbReference>
<dbReference type="GO" id="GO:0000445">
    <property type="term" value="C:THO complex part of transcription export complex"/>
    <property type="evidence" value="ECO:0007669"/>
    <property type="project" value="InterPro"/>
</dbReference>
<name>A0A8C4Q6F9_EPTBU</name>
<keyword evidence="3 6" id="KW-0175">Coiled coil</keyword>
<dbReference type="Proteomes" id="UP000694388">
    <property type="component" value="Unplaced"/>
</dbReference>
<feature type="coiled-coil region" evidence="6">
    <location>
        <begin position="81"/>
        <end position="162"/>
    </location>
</feature>
<keyword evidence="9" id="KW-1185">Reference proteome</keyword>
<evidence type="ECO:0000256" key="5">
    <source>
        <dbReference type="ARBA" id="ARBA00046174"/>
    </source>
</evidence>
<evidence type="ECO:0000256" key="1">
    <source>
        <dbReference type="ARBA" id="ARBA00004123"/>
    </source>
</evidence>
<dbReference type="PANTHER" id="PTHR23405:SF5">
    <property type="entry name" value="THO COMPLEX SUBUNIT 7 HOMOLOG"/>
    <property type="match status" value="1"/>
</dbReference>
<comment type="subcellular location">
    <subcellularLocation>
        <location evidence="1">Nucleus</location>
    </subcellularLocation>
</comment>
<protein>
    <submittedName>
        <fullName evidence="8">THO complex subunit 7</fullName>
    </submittedName>
</protein>
<comment type="similarity">
    <text evidence="2">Belongs to the THOC7 family.</text>
</comment>
<comment type="function">
    <text evidence="5">Component of the THO subcomplex of the TREX complex which is thought to couple mRNA transcription, processing and nuclear export, and which specifically associates with spliced mRNA and not with unspliced pre-mRNA. Required for efficient export of polyadenylated RNA. Plays a key structural role in the oligomerization of the THO-DDX39B complex. TREX is recruited to spliced mRNAs by a transcription-independent mechanism, binds to mRNA upstream of the exon-junction complex (EJC) and is recruited in a splicing- and cap-dependent manner to a region near the 5' end of the mRNA where it functions in mRNA export to the cytoplasm via the TAP/NXF1 pathway.</text>
</comment>
<evidence type="ECO:0000256" key="4">
    <source>
        <dbReference type="ARBA" id="ARBA00023242"/>
    </source>
</evidence>
<evidence type="ECO:0000256" key="3">
    <source>
        <dbReference type="ARBA" id="ARBA00023054"/>
    </source>
</evidence>
<dbReference type="AlphaFoldDB" id="A0A8C4Q6F9"/>
<dbReference type="PANTHER" id="PTHR23405">
    <property type="entry name" value="MAINTENANCE OF KILLER 16 MAK16 PROTEIN-RELATED"/>
    <property type="match status" value="1"/>
</dbReference>
<evidence type="ECO:0000313" key="9">
    <source>
        <dbReference type="Proteomes" id="UP000694388"/>
    </source>
</evidence>
<accession>A0A8C4Q6F9</accession>
<evidence type="ECO:0000256" key="6">
    <source>
        <dbReference type="SAM" id="Coils"/>
    </source>
</evidence>
<keyword evidence="4" id="KW-0539">Nucleus</keyword>